<dbReference type="Proteomes" id="UP000307943">
    <property type="component" value="Unassembled WGS sequence"/>
</dbReference>
<protein>
    <submittedName>
        <fullName evidence="1">Putative thiazole-containing bacteriocin maturation protein</fullName>
    </submittedName>
</protein>
<proteinExistence type="predicted"/>
<comment type="caution">
    <text evidence="1">The sequence shown here is derived from an EMBL/GenBank/DDBJ whole genome shotgun (WGS) entry which is preliminary data.</text>
</comment>
<name>A0A5C4TA00_9BACL</name>
<dbReference type="Gene3D" id="3.90.930.60">
    <property type="match status" value="1"/>
</dbReference>
<organism evidence="1 2">
    <name type="scientific">Paenibacillus hemerocallicola</name>
    <dbReference type="NCBI Taxonomy" id="1172614"/>
    <lineage>
        <taxon>Bacteria</taxon>
        <taxon>Bacillati</taxon>
        <taxon>Bacillota</taxon>
        <taxon>Bacilli</taxon>
        <taxon>Bacillales</taxon>
        <taxon>Paenibacillaceae</taxon>
        <taxon>Paenibacillus</taxon>
    </lineage>
</organism>
<evidence type="ECO:0000313" key="1">
    <source>
        <dbReference type="EMBL" id="TNJ65873.1"/>
    </source>
</evidence>
<gene>
    <name evidence="1" type="ORF">FE784_13215</name>
</gene>
<keyword evidence="2" id="KW-1185">Reference proteome</keyword>
<dbReference type="OrthoDB" id="2369163at2"/>
<dbReference type="EMBL" id="VDCQ01000015">
    <property type="protein sequence ID" value="TNJ65873.1"/>
    <property type="molecule type" value="Genomic_DNA"/>
</dbReference>
<dbReference type="InterPro" id="IPR022368">
    <property type="entry name" value="Thiazole_bacteriocin_mat_put"/>
</dbReference>
<evidence type="ECO:0000313" key="2">
    <source>
        <dbReference type="Proteomes" id="UP000307943"/>
    </source>
</evidence>
<dbReference type="Gene3D" id="3.40.50.720">
    <property type="entry name" value="NAD(P)-binding Rossmann-like Domain"/>
    <property type="match status" value="1"/>
</dbReference>
<dbReference type="AlphaFoldDB" id="A0A5C4TA00"/>
<dbReference type="RefSeq" id="WP_139602673.1">
    <property type="nucleotide sequence ID" value="NZ_VDCQ01000015.1"/>
</dbReference>
<accession>A0A5C4TA00</accession>
<sequence length="643" mass="71115">MNNLTPAARLKVNGDTFSLPVPDKGVYFRNNVGTFRLEGEMIDRWIEKLIPMFNGENTLAQLTDGLSPPYRERVYEIAEVLLDKGFVRDVSQDMPHQLRDDIIHKFGSQIAFLDSFGHSGAYRFQSYRKTGVLAVGSGPFFVSLVSALLESGLPKLSMLITDSMPTNRKRLAELAEHAGKSDVEVEVREASLPDKGSIDWRELVRPFQSILYVSHDGNIEELRMLEAVCKEERKTLLPAMLLHQTGMAGPLVQPESRSSWESAWRRLHRTEVFKDPTLHVFSSTAGAMLSNVIVFELFKSVTGVIEPELRDSVYLLDLETLEGSWHKLMPHPPARDSAGIPVEWIQDLEARLEGGLEASVSNGLFPYFNRLTSKQTGIFHIWEEGDLRQLPLSQCRVQAADPQSEGPADLLPEIVCNGFTHEEARREAGLTGIEAYVSRLDGALVGFGLKRPIAIGVGETVAEAVVRGLQANLAGELTVRYAAVKPTVTPVQLGPVEDDRCRFYLQALTRMQGAPIIGMGEEVSGFPVAWVGSRDRWYGCVGLNHTTALRKALQAALLRVQNQSDCRATQTVEVSSVLQGKGAPLRIVLPPSEGIVRPAALRDALHVLKRNNRHLWIADMAIEPFLKEIPGAVIGVVLREGEA</sequence>
<reference evidence="1 2" key="1">
    <citation type="submission" date="2019-05" db="EMBL/GenBank/DDBJ databases">
        <title>We sequenced the genome of Paenibacillus hemerocallicola KCTC 33185 for further insight into its adaptation and study the phylogeny of Paenibacillus.</title>
        <authorList>
            <person name="Narsing Rao M.P."/>
        </authorList>
    </citation>
    <scope>NUCLEOTIDE SEQUENCE [LARGE SCALE GENOMIC DNA]</scope>
    <source>
        <strain evidence="1 2">KCTC 33185</strain>
    </source>
</reference>
<dbReference type="NCBIfam" id="TIGR03693">
    <property type="entry name" value="ocin_ThiF_like"/>
    <property type="match status" value="1"/>
</dbReference>